<reference evidence="1 2" key="1">
    <citation type="submission" date="2018-10" db="EMBL/GenBank/DDBJ databases">
        <title>Genomic Encyclopedia of Archaeal and Bacterial Type Strains, Phase II (KMG-II): from individual species to whole genera.</title>
        <authorList>
            <person name="Goeker M."/>
        </authorList>
    </citation>
    <scope>NUCLEOTIDE SEQUENCE [LARGE SCALE GENOMIC DNA]</scope>
    <source>
        <strain evidence="1 2">DSM 45657</strain>
    </source>
</reference>
<comment type="caution">
    <text evidence="1">The sequence shown here is derived from an EMBL/GenBank/DDBJ whole genome shotgun (WGS) entry which is preliminary data.</text>
</comment>
<keyword evidence="2" id="KW-1185">Reference proteome</keyword>
<organism evidence="1 2">
    <name type="scientific">Actinokineospora cianjurensis</name>
    <dbReference type="NCBI Taxonomy" id="585224"/>
    <lineage>
        <taxon>Bacteria</taxon>
        <taxon>Bacillati</taxon>
        <taxon>Actinomycetota</taxon>
        <taxon>Actinomycetes</taxon>
        <taxon>Pseudonocardiales</taxon>
        <taxon>Pseudonocardiaceae</taxon>
        <taxon>Actinokineospora</taxon>
    </lineage>
</organism>
<protein>
    <submittedName>
        <fullName evidence="1">Uncharacterized protein</fullName>
    </submittedName>
</protein>
<proteinExistence type="predicted"/>
<accession>A0A421B269</accession>
<dbReference type="Proteomes" id="UP000282454">
    <property type="component" value="Unassembled WGS sequence"/>
</dbReference>
<dbReference type="AlphaFoldDB" id="A0A421B269"/>
<name>A0A421B269_9PSEU</name>
<dbReference type="EMBL" id="RCDD01000003">
    <property type="protein sequence ID" value="RLK58442.1"/>
    <property type="molecule type" value="Genomic_DNA"/>
</dbReference>
<evidence type="ECO:0000313" key="1">
    <source>
        <dbReference type="EMBL" id="RLK58442.1"/>
    </source>
</evidence>
<gene>
    <name evidence="1" type="ORF">CLV68_4546</name>
</gene>
<sequence>MLRYVGALVIHSDSLAKELSQVVKGVNTREKRPDVDPLDNLRWTLSQADGMNHQGPRLSVEISTPLTGIDMKRDQKFG</sequence>
<evidence type="ECO:0000313" key="2">
    <source>
        <dbReference type="Proteomes" id="UP000282454"/>
    </source>
</evidence>